<feature type="transmembrane region" description="Helical" evidence="6">
    <location>
        <begin position="190"/>
        <end position="208"/>
    </location>
</feature>
<evidence type="ECO:0000256" key="3">
    <source>
        <dbReference type="ARBA" id="ARBA00022679"/>
    </source>
</evidence>
<proteinExistence type="inferred from homology"/>
<keyword evidence="3 5" id="KW-0808">Transferase</keyword>
<evidence type="ECO:0000256" key="2">
    <source>
        <dbReference type="ARBA" id="ARBA00010441"/>
    </source>
</evidence>
<dbReference type="Gene3D" id="1.20.120.1760">
    <property type="match status" value="1"/>
</dbReference>
<gene>
    <name evidence="8" type="primary">LOC106466567</name>
</gene>
<feature type="transmembrane region" description="Helical" evidence="6">
    <location>
        <begin position="353"/>
        <end position="374"/>
    </location>
</feature>
<evidence type="ECO:0000313" key="8">
    <source>
        <dbReference type="RefSeq" id="XP_022250311.1"/>
    </source>
</evidence>
<comment type="subcellular location">
    <subcellularLocation>
        <location evidence="1">Membrane</location>
    </subcellularLocation>
</comment>
<protein>
    <submittedName>
        <fullName evidence="8">Ethanolaminephosphotransferase 1-like</fullName>
    </submittedName>
</protein>
<evidence type="ECO:0000256" key="1">
    <source>
        <dbReference type="ARBA" id="ARBA00004370"/>
    </source>
</evidence>
<feature type="transmembrane region" description="Helical" evidence="6">
    <location>
        <begin position="328"/>
        <end position="347"/>
    </location>
</feature>
<feature type="transmembrane region" description="Helical" evidence="6">
    <location>
        <begin position="55"/>
        <end position="74"/>
    </location>
</feature>
<comment type="similarity">
    <text evidence="2 5">Belongs to the CDP-alcohol phosphatidyltransferase class-I family.</text>
</comment>
<dbReference type="InterPro" id="IPR043130">
    <property type="entry name" value="CDP-OH_PTrfase_TM_dom"/>
</dbReference>
<evidence type="ECO:0000256" key="5">
    <source>
        <dbReference type="RuleBase" id="RU003750"/>
    </source>
</evidence>
<evidence type="ECO:0000256" key="6">
    <source>
        <dbReference type="SAM" id="Phobius"/>
    </source>
</evidence>
<dbReference type="Proteomes" id="UP000694941">
    <property type="component" value="Unplaced"/>
</dbReference>
<dbReference type="InterPro" id="IPR048254">
    <property type="entry name" value="CDP_ALCOHOL_P_TRANSF_CS"/>
</dbReference>
<accession>A0ABM1T355</accession>
<organism evidence="7 8">
    <name type="scientific">Limulus polyphemus</name>
    <name type="common">Atlantic horseshoe crab</name>
    <dbReference type="NCBI Taxonomy" id="6850"/>
    <lineage>
        <taxon>Eukaryota</taxon>
        <taxon>Metazoa</taxon>
        <taxon>Ecdysozoa</taxon>
        <taxon>Arthropoda</taxon>
        <taxon>Chelicerata</taxon>
        <taxon>Merostomata</taxon>
        <taxon>Xiphosura</taxon>
        <taxon>Limulidae</taxon>
        <taxon>Limulus</taxon>
    </lineage>
</organism>
<dbReference type="PIRSF" id="PIRSF015665">
    <property type="entry name" value="CHOPT"/>
    <property type="match status" value="1"/>
</dbReference>
<reference evidence="8" key="1">
    <citation type="submission" date="2025-08" db="UniProtKB">
        <authorList>
            <consortium name="RefSeq"/>
        </authorList>
    </citation>
    <scope>IDENTIFICATION</scope>
    <source>
        <tissue evidence="8">Muscle</tissue>
    </source>
</reference>
<dbReference type="InterPro" id="IPR014472">
    <property type="entry name" value="CHOPT"/>
</dbReference>
<feature type="transmembrane region" description="Helical" evidence="6">
    <location>
        <begin position="298"/>
        <end position="316"/>
    </location>
</feature>
<name>A0ABM1T355_LIMPO</name>
<dbReference type="PANTHER" id="PTHR10414:SF71">
    <property type="entry name" value="FI05338P"/>
    <property type="match status" value="1"/>
</dbReference>
<keyword evidence="6" id="KW-1133">Transmembrane helix</keyword>
<keyword evidence="6" id="KW-0812">Transmembrane</keyword>
<sequence>MSLKMPGRYLSEEQLTGFGRYKYCSVDTSPVSNYVMHPFWNSVVKLVPPWIAPNLLTFVGFLLTVTNALLLAFYDYSFCASSDDYPNYPPIPSWVWIVCAVNHFLAHTLDGIDGKHARRTNSSGPLGELMDHGMDSWASLFMPTCLYSVFGCGDFSCSPLRVFFILWNVHICFLLSHWEKYNTGILYLPWGYDISQFVLLMAYIITYFKSYKFWKFLVPAINLSSGEIVEMSLYIGSFGMSFPVSLYNIYTGYKTNTLKQKTLYEGMRPLFPVTTFLIMTTLWAVFSPSDIINKDPRIFYWMVGTVFSNICCRLIISQMSMTQCEAFNWMLYPVGLTMGLVFGVPLFTQRENLMVWILTIFCILAHIYYAVCVVQEMCQHFGLRCFSLKKSSQD</sequence>
<keyword evidence="4 6" id="KW-0472">Membrane</keyword>
<dbReference type="PANTHER" id="PTHR10414">
    <property type="entry name" value="ETHANOLAMINEPHOSPHOTRANSFERASE"/>
    <property type="match status" value="1"/>
</dbReference>
<dbReference type="Pfam" id="PF01066">
    <property type="entry name" value="CDP-OH_P_transf"/>
    <property type="match status" value="1"/>
</dbReference>
<dbReference type="PROSITE" id="PS00379">
    <property type="entry name" value="CDP_ALCOHOL_P_TRANSF"/>
    <property type="match status" value="1"/>
</dbReference>
<keyword evidence="7" id="KW-1185">Reference proteome</keyword>
<feature type="transmembrane region" description="Helical" evidence="6">
    <location>
        <begin position="228"/>
        <end position="250"/>
    </location>
</feature>
<evidence type="ECO:0000256" key="4">
    <source>
        <dbReference type="ARBA" id="ARBA00023136"/>
    </source>
</evidence>
<dbReference type="GeneID" id="106466567"/>
<feature type="transmembrane region" description="Helical" evidence="6">
    <location>
        <begin position="270"/>
        <end position="286"/>
    </location>
</feature>
<dbReference type="RefSeq" id="XP_022250311.1">
    <property type="nucleotide sequence ID" value="XM_022394603.1"/>
</dbReference>
<evidence type="ECO:0000313" key="7">
    <source>
        <dbReference type="Proteomes" id="UP000694941"/>
    </source>
</evidence>
<dbReference type="InterPro" id="IPR000462">
    <property type="entry name" value="CDP-OH_P_trans"/>
</dbReference>